<feature type="region of interest" description="Disordered" evidence="1">
    <location>
        <begin position="207"/>
        <end position="229"/>
    </location>
</feature>
<sequence length="229" mass="25583">MTRIYNISDARLLQHTGVLLETIKTDLPQFTAFDPDLDEALITELSGLYSETLEEGGDDVARGKVGEKTQSLLDEMKRADKATKSLRYWVKKTFEKDPASLKRFQLVKYWKVRDRQPELVVYMNTLAAVVAELRAPLEAAKVPVDLLDSVKSIADALSAADISQESSKGGRSAATQARVTRLNAIYDTDRKINNAAEFIYDDDPAKRERYRIPGNAKPSTEDEEPEGEG</sequence>
<proteinExistence type="predicted"/>
<evidence type="ECO:0000256" key="1">
    <source>
        <dbReference type="SAM" id="MobiDB-lite"/>
    </source>
</evidence>
<evidence type="ECO:0000313" key="2">
    <source>
        <dbReference type="EMBL" id="SHJ70363.1"/>
    </source>
</evidence>
<dbReference type="AlphaFoldDB" id="A0A1M6LGL8"/>
<dbReference type="EMBL" id="FRAA01000001">
    <property type="protein sequence ID" value="SHJ70363.1"/>
    <property type="molecule type" value="Genomic_DNA"/>
</dbReference>
<protein>
    <submittedName>
        <fullName evidence="2">Uncharacterized protein</fullName>
    </submittedName>
</protein>
<organism evidence="2 3">
    <name type="scientific">Reichenbachiella agariperforans</name>
    <dbReference type="NCBI Taxonomy" id="156994"/>
    <lineage>
        <taxon>Bacteria</taxon>
        <taxon>Pseudomonadati</taxon>
        <taxon>Bacteroidota</taxon>
        <taxon>Cytophagia</taxon>
        <taxon>Cytophagales</taxon>
        <taxon>Reichenbachiellaceae</taxon>
        <taxon>Reichenbachiella</taxon>
    </lineage>
</organism>
<name>A0A1M6LGL8_REIAG</name>
<dbReference type="RefSeq" id="WP_073119816.1">
    <property type="nucleotide sequence ID" value="NZ_FRAA01000001.1"/>
</dbReference>
<accession>A0A1M6LGL8</accession>
<evidence type="ECO:0000313" key="3">
    <source>
        <dbReference type="Proteomes" id="UP000184474"/>
    </source>
</evidence>
<keyword evidence="3" id="KW-1185">Reference proteome</keyword>
<reference evidence="3" key="1">
    <citation type="submission" date="2016-11" db="EMBL/GenBank/DDBJ databases">
        <authorList>
            <person name="Varghese N."/>
            <person name="Submissions S."/>
        </authorList>
    </citation>
    <scope>NUCLEOTIDE SEQUENCE [LARGE SCALE GENOMIC DNA]</scope>
    <source>
        <strain evidence="3">DSM 26134</strain>
    </source>
</reference>
<gene>
    <name evidence="2" type="ORF">SAMN04488028_101955</name>
</gene>
<dbReference type="Proteomes" id="UP000184474">
    <property type="component" value="Unassembled WGS sequence"/>
</dbReference>